<organism evidence="1 2">
    <name type="scientific">Plasmopara halstedii</name>
    <name type="common">Downy mildew of sunflower</name>
    <dbReference type="NCBI Taxonomy" id="4781"/>
    <lineage>
        <taxon>Eukaryota</taxon>
        <taxon>Sar</taxon>
        <taxon>Stramenopiles</taxon>
        <taxon>Oomycota</taxon>
        <taxon>Peronosporomycetes</taxon>
        <taxon>Peronosporales</taxon>
        <taxon>Peronosporaceae</taxon>
        <taxon>Plasmopara</taxon>
    </lineage>
</organism>
<accession>A0A0P1AYM3</accession>
<dbReference type="Proteomes" id="UP000054928">
    <property type="component" value="Unassembled WGS sequence"/>
</dbReference>
<reference evidence="2" key="1">
    <citation type="submission" date="2014-09" db="EMBL/GenBank/DDBJ databases">
        <authorList>
            <person name="Sharma Rahul"/>
            <person name="Thines Marco"/>
        </authorList>
    </citation>
    <scope>NUCLEOTIDE SEQUENCE [LARGE SCALE GENOMIC DNA]</scope>
</reference>
<keyword evidence="2" id="KW-1185">Reference proteome</keyword>
<protein>
    <submittedName>
        <fullName evidence="1">Uncharacterized protein</fullName>
    </submittedName>
</protein>
<proteinExistence type="predicted"/>
<evidence type="ECO:0000313" key="2">
    <source>
        <dbReference type="Proteomes" id="UP000054928"/>
    </source>
</evidence>
<sequence>MRTAKGQEAQLSILAHYAILISTQKLVNIKGASAVLAFSNQDVKLLGNTLSPSLSIVASNHLI</sequence>
<name>A0A0P1AYM3_PLAHL</name>
<dbReference type="EMBL" id="CCYD01002371">
    <property type="protein sequence ID" value="CEG47202.1"/>
    <property type="molecule type" value="Genomic_DNA"/>
</dbReference>
<dbReference type="GeneID" id="36410011"/>
<dbReference type="AlphaFoldDB" id="A0A0P1AYM3"/>
<dbReference type="RefSeq" id="XP_024583571.1">
    <property type="nucleotide sequence ID" value="XM_024718143.2"/>
</dbReference>
<evidence type="ECO:0000313" key="1">
    <source>
        <dbReference type="EMBL" id="CEG47202.1"/>
    </source>
</evidence>